<dbReference type="EMBL" id="QPFP01000007">
    <property type="protein sequence ID" value="TEB35736.1"/>
    <property type="molecule type" value="Genomic_DNA"/>
</dbReference>
<sequence length="561" mass="59856">MATYIPPRPCREYSVSTMAYTDSSSFGDLTDTGLLEELAAGCDDDGNPEEDGVIPASVIELAKAFSAPRSLQDLETEELAESGSPIALGMGEVLTSEKAPVRTHTRGDHRRDEQHLSQVSPSGPTGDIHGIAGVEPSLSTVLGAFLTLQDNEKTDCTQSPEQVAVKADQAFDHHAGCQSLLSAEETRSAARTKDRVTSQAHTAERPNWALAPDEPKKGTPRNASQEESTNIGITQSSRTGKRHRGQKIAYPPTSGNPTQVRESPRGLPPGHEQAHNLQHSHLSSNPSGLIKPLTLSTRLRSPYQLPGHSSPGPMHVQHNHLPGPAASIVLTESMSNSNSSSRMELTGLSGTLAPTYGPGNSYSTFAFGGVYGGEGRGDPSPVRNTLESASRPSECNEATLPVIVNTWPRVPGQGALYPAYPEACGKPISPRPNLVLPIGSRWPFQESPQVPQGNSAPSPITRRSTSGCHPHPGGSEDLSHTFGLRGFENPIPSLDQFSLYPPVEPPHVRDQRGQLETSFLNDVNGVGMSHEYMNRSVSGSRGAVHGSGVLHEDLARISSEE</sequence>
<organism evidence="2 3">
    <name type="scientific">Coprinellus micaceus</name>
    <name type="common">Glistening ink-cap mushroom</name>
    <name type="synonym">Coprinus micaceus</name>
    <dbReference type="NCBI Taxonomy" id="71717"/>
    <lineage>
        <taxon>Eukaryota</taxon>
        <taxon>Fungi</taxon>
        <taxon>Dikarya</taxon>
        <taxon>Basidiomycota</taxon>
        <taxon>Agaricomycotina</taxon>
        <taxon>Agaricomycetes</taxon>
        <taxon>Agaricomycetidae</taxon>
        <taxon>Agaricales</taxon>
        <taxon>Agaricineae</taxon>
        <taxon>Psathyrellaceae</taxon>
        <taxon>Coprinellus</taxon>
    </lineage>
</organism>
<feature type="region of interest" description="Disordered" evidence="1">
    <location>
        <begin position="182"/>
        <end position="321"/>
    </location>
</feature>
<name>A0A4Y7TNK9_COPMI</name>
<feature type="compositionally biased region" description="Basic and acidic residues" evidence="1">
    <location>
        <begin position="184"/>
        <end position="196"/>
    </location>
</feature>
<reference evidence="2 3" key="1">
    <citation type="journal article" date="2019" name="Nat. Ecol. Evol.">
        <title>Megaphylogeny resolves global patterns of mushroom evolution.</title>
        <authorList>
            <person name="Varga T."/>
            <person name="Krizsan K."/>
            <person name="Foldi C."/>
            <person name="Dima B."/>
            <person name="Sanchez-Garcia M."/>
            <person name="Sanchez-Ramirez S."/>
            <person name="Szollosi G.J."/>
            <person name="Szarkandi J.G."/>
            <person name="Papp V."/>
            <person name="Albert L."/>
            <person name="Andreopoulos W."/>
            <person name="Angelini C."/>
            <person name="Antonin V."/>
            <person name="Barry K.W."/>
            <person name="Bougher N.L."/>
            <person name="Buchanan P."/>
            <person name="Buyck B."/>
            <person name="Bense V."/>
            <person name="Catcheside P."/>
            <person name="Chovatia M."/>
            <person name="Cooper J."/>
            <person name="Damon W."/>
            <person name="Desjardin D."/>
            <person name="Finy P."/>
            <person name="Geml J."/>
            <person name="Haridas S."/>
            <person name="Hughes K."/>
            <person name="Justo A."/>
            <person name="Karasinski D."/>
            <person name="Kautmanova I."/>
            <person name="Kiss B."/>
            <person name="Kocsube S."/>
            <person name="Kotiranta H."/>
            <person name="LaButti K.M."/>
            <person name="Lechner B.E."/>
            <person name="Liimatainen K."/>
            <person name="Lipzen A."/>
            <person name="Lukacs Z."/>
            <person name="Mihaltcheva S."/>
            <person name="Morgado L.N."/>
            <person name="Niskanen T."/>
            <person name="Noordeloos M.E."/>
            <person name="Ohm R.A."/>
            <person name="Ortiz-Santana B."/>
            <person name="Ovrebo C."/>
            <person name="Racz N."/>
            <person name="Riley R."/>
            <person name="Savchenko A."/>
            <person name="Shiryaev A."/>
            <person name="Soop K."/>
            <person name="Spirin V."/>
            <person name="Szebenyi C."/>
            <person name="Tomsovsky M."/>
            <person name="Tulloss R.E."/>
            <person name="Uehling J."/>
            <person name="Grigoriev I.V."/>
            <person name="Vagvolgyi C."/>
            <person name="Papp T."/>
            <person name="Martin F.M."/>
            <person name="Miettinen O."/>
            <person name="Hibbett D.S."/>
            <person name="Nagy L.G."/>
        </authorList>
    </citation>
    <scope>NUCLEOTIDE SEQUENCE [LARGE SCALE GENOMIC DNA]</scope>
    <source>
        <strain evidence="2 3">FP101781</strain>
    </source>
</reference>
<comment type="caution">
    <text evidence="2">The sequence shown here is derived from an EMBL/GenBank/DDBJ whole genome shotgun (WGS) entry which is preliminary data.</text>
</comment>
<dbReference type="AlphaFoldDB" id="A0A4Y7TNK9"/>
<feature type="compositionally biased region" description="Basic and acidic residues" evidence="1">
    <location>
        <begin position="105"/>
        <end position="115"/>
    </location>
</feature>
<gene>
    <name evidence="2" type="ORF">FA13DRAFT_1373318</name>
</gene>
<accession>A0A4Y7TNK9</accession>
<evidence type="ECO:0000256" key="1">
    <source>
        <dbReference type="SAM" id="MobiDB-lite"/>
    </source>
</evidence>
<feature type="compositionally biased region" description="Polar residues" evidence="1">
    <location>
        <begin position="446"/>
        <end position="467"/>
    </location>
</feature>
<dbReference type="Proteomes" id="UP000298030">
    <property type="component" value="Unassembled WGS sequence"/>
</dbReference>
<feature type="compositionally biased region" description="Polar residues" evidence="1">
    <location>
        <begin position="221"/>
        <end position="238"/>
    </location>
</feature>
<evidence type="ECO:0000313" key="2">
    <source>
        <dbReference type="EMBL" id="TEB35736.1"/>
    </source>
</evidence>
<evidence type="ECO:0000313" key="3">
    <source>
        <dbReference type="Proteomes" id="UP000298030"/>
    </source>
</evidence>
<feature type="compositionally biased region" description="Polar residues" evidence="1">
    <location>
        <begin position="275"/>
        <end position="287"/>
    </location>
</feature>
<protein>
    <submittedName>
        <fullName evidence="2">Uncharacterized protein</fullName>
    </submittedName>
</protein>
<dbReference type="OrthoDB" id="10278577at2759"/>
<feature type="region of interest" description="Disordered" evidence="1">
    <location>
        <begin position="100"/>
        <end position="132"/>
    </location>
</feature>
<proteinExistence type="predicted"/>
<feature type="region of interest" description="Disordered" evidence="1">
    <location>
        <begin position="445"/>
        <end position="484"/>
    </location>
</feature>
<keyword evidence="3" id="KW-1185">Reference proteome</keyword>